<proteinExistence type="predicted"/>
<reference evidence="1 2" key="1">
    <citation type="submission" date="2020-03" db="EMBL/GenBank/DDBJ databases">
        <title>Draft Genome Sequence of Cudoniella acicularis.</title>
        <authorList>
            <person name="Buettner E."/>
            <person name="Kellner H."/>
        </authorList>
    </citation>
    <scope>NUCLEOTIDE SEQUENCE [LARGE SCALE GENOMIC DNA]</scope>
    <source>
        <strain evidence="1 2">DSM 108380</strain>
    </source>
</reference>
<sequence length="102" mass="10960">MIHLIALVEAEETDVEIAPLQGCTAPFQSRVMVREGDLRAEVANVEAACDGDGDDEEEKKLSVEVTASAAQDSNGGLAVLLLGLLWARMELGPKRLWLPRGC</sequence>
<dbReference type="AlphaFoldDB" id="A0A8H4RL77"/>
<organism evidence="1 2">
    <name type="scientific">Cudoniella acicularis</name>
    <dbReference type="NCBI Taxonomy" id="354080"/>
    <lineage>
        <taxon>Eukaryota</taxon>
        <taxon>Fungi</taxon>
        <taxon>Dikarya</taxon>
        <taxon>Ascomycota</taxon>
        <taxon>Pezizomycotina</taxon>
        <taxon>Leotiomycetes</taxon>
        <taxon>Helotiales</taxon>
        <taxon>Tricladiaceae</taxon>
        <taxon>Cudoniella</taxon>
    </lineage>
</organism>
<protein>
    <submittedName>
        <fullName evidence="1">Uncharacterized protein</fullName>
    </submittedName>
</protein>
<keyword evidence="2" id="KW-1185">Reference proteome</keyword>
<evidence type="ECO:0000313" key="1">
    <source>
        <dbReference type="EMBL" id="KAF4632030.1"/>
    </source>
</evidence>
<accession>A0A8H4RL77</accession>
<evidence type="ECO:0000313" key="2">
    <source>
        <dbReference type="Proteomes" id="UP000566819"/>
    </source>
</evidence>
<dbReference type="EMBL" id="JAAMPI010000387">
    <property type="protein sequence ID" value="KAF4632030.1"/>
    <property type="molecule type" value="Genomic_DNA"/>
</dbReference>
<gene>
    <name evidence="1" type="ORF">G7Y89_g6099</name>
</gene>
<comment type="caution">
    <text evidence="1">The sequence shown here is derived from an EMBL/GenBank/DDBJ whole genome shotgun (WGS) entry which is preliminary data.</text>
</comment>
<dbReference type="Proteomes" id="UP000566819">
    <property type="component" value="Unassembled WGS sequence"/>
</dbReference>
<name>A0A8H4RL77_9HELO</name>